<evidence type="ECO:0000256" key="1">
    <source>
        <dbReference type="ARBA" id="ARBA00007831"/>
    </source>
</evidence>
<name>A0A7J6BDD0_AMEME</name>
<dbReference type="GO" id="GO:0005737">
    <property type="term" value="C:cytoplasm"/>
    <property type="evidence" value="ECO:0007669"/>
    <property type="project" value="TreeGrafter"/>
</dbReference>
<keyword evidence="3" id="KW-0041">Annexin</keyword>
<dbReference type="Pfam" id="PF00191">
    <property type="entry name" value="Annexin"/>
    <property type="match status" value="3"/>
</dbReference>
<dbReference type="GO" id="GO:0001786">
    <property type="term" value="F:phosphatidylserine binding"/>
    <property type="evidence" value="ECO:0007669"/>
    <property type="project" value="TreeGrafter"/>
</dbReference>
<dbReference type="InterPro" id="IPR037104">
    <property type="entry name" value="Annexin_sf"/>
</dbReference>
<dbReference type="EMBL" id="JAAGNN010000002">
    <property type="protein sequence ID" value="KAF4092557.1"/>
    <property type="molecule type" value="Genomic_DNA"/>
</dbReference>
<dbReference type="Gene3D" id="1.10.220.10">
    <property type="entry name" value="Annexin"/>
    <property type="match status" value="3"/>
</dbReference>
<dbReference type="GO" id="GO:0012506">
    <property type="term" value="C:vesicle membrane"/>
    <property type="evidence" value="ECO:0007669"/>
    <property type="project" value="TreeGrafter"/>
</dbReference>
<comment type="caution">
    <text evidence="4">The sequence shown here is derived from an EMBL/GenBank/DDBJ whole genome shotgun (WGS) entry which is preliminary data.</text>
</comment>
<dbReference type="GO" id="GO:0005886">
    <property type="term" value="C:plasma membrane"/>
    <property type="evidence" value="ECO:0007669"/>
    <property type="project" value="TreeGrafter"/>
</dbReference>
<gene>
    <name evidence="4" type="ORF">AMELA_G00022330</name>
</gene>
<dbReference type="InterPro" id="IPR018502">
    <property type="entry name" value="Annexin_repeat"/>
</dbReference>
<keyword evidence="5" id="KW-1185">Reference proteome</keyword>
<dbReference type="PANTHER" id="PTHR10502">
    <property type="entry name" value="ANNEXIN"/>
    <property type="match status" value="1"/>
</dbReference>
<dbReference type="AlphaFoldDB" id="A0A7J6BDD0"/>
<evidence type="ECO:0000313" key="5">
    <source>
        <dbReference type="Proteomes" id="UP000593565"/>
    </source>
</evidence>
<dbReference type="PANTHER" id="PTHR10502:SF8">
    <property type="entry name" value="ANNEXIN"/>
    <property type="match status" value="1"/>
</dbReference>
<dbReference type="SMART" id="SM00335">
    <property type="entry name" value="ANX"/>
    <property type="match status" value="3"/>
</dbReference>
<dbReference type="InterPro" id="IPR001464">
    <property type="entry name" value="Annexin"/>
</dbReference>
<dbReference type="GO" id="GO:0005544">
    <property type="term" value="F:calcium-dependent phospholipid binding"/>
    <property type="evidence" value="ECO:0007669"/>
    <property type="project" value="InterPro"/>
</dbReference>
<comment type="similarity">
    <text evidence="1">Belongs to the annexin family.</text>
</comment>
<sequence>MTAMISWGGLGSLHPFPAFLPERDVTDLDAAIEKKDVRTLVRILTNRSNAQRQSLAQTYRSLTEQDLRARLKKVLNGSLETLMLGLMMTPDQFEAQRLKQAMEGLGTDEETILEIMCIRSPERLSDIAAEYSKEYQRDLEKDLLSETSGDFSKLLVALLKKKHVPGHVDQDVQVICKELNKKKADVTPWLQILTMRDPHHLRNVLIHLEAERGQPFSADIEKHVGGILSRDIKLGLQVLVRSIEDPYLYLAQRIQTMKGSVVQGIIVSHSEEDLLAVRAAYKKETGRSLYTTIQDKFKGDIQQILLALCCSED</sequence>
<evidence type="ECO:0000256" key="2">
    <source>
        <dbReference type="ARBA" id="ARBA00022737"/>
    </source>
</evidence>
<dbReference type="GO" id="GO:0005634">
    <property type="term" value="C:nucleus"/>
    <property type="evidence" value="ECO:0007669"/>
    <property type="project" value="TreeGrafter"/>
</dbReference>
<dbReference type="FunFam" id="1.10.220.10:FF:000003">
    <property type="entry name" value="Annexin"/>
    <property type="match status" value="1"/>
</dbReference>
<reference evidence="4 5" key="1">
    <citation type="submission" date="2020-02" db="EMBL/GenBank/DDBJ databases">
        <title>A chromosome-scale genome assembly of the black bullhead catfish (Ameiurus melas).</title>
        <authorList>
            <person name="Wen M."/>
            <person name="Zham M."/>
            <person name="Cabau C."/>
            <person name="Klopp C."/>
            <person name="Donnadieu C."/>
            <person name="Roques C."/>
            <person name="Bouchez O."/>
            <person name="Lampietro C."/>
            <person name="Jouanno E."/>
            <person name="Herpin A."/>
            <person name="Louis A."/>
            <person name="Berthelot C."/>
            <person name="Parey E."/>
            <person name="Roest-Crollius H."/>
            <person name="Braasch I."/>
            <person name="Postlethwait J."/>
            <person name="Robinson-Rechavi M."/>
            <person name="Echchiki A."/>
            <person name="Begum T."/>
            <person name="Montfort J."/>
            <person name="Schartl M."/>
            <person name="Bobe J."/>
            <person name="Guiguen Y."/>
        </authorList>
    </citation>
    <scope>NUCLEOTIDE SEQUENCE [LARGE SCALE GENOMIC DNA]</scope>
    <source>
        <strain evidence="4">M_S1</strain>
        <tissue evidence="4">Blood</tissue>
    </source>
</reference>
<keyword evidence="2" id="KW-0677">Repeat</keyword>
<evidence type="ECO:0000256" key="3">
    <source>
        <dbReference type="ARBA" id="ARBA00023216"/>
    </source>
</evidence>
<evidence type="ECO:0000313" key="4">
    <source>
        <dbReference type="EMBL" id="KAF4092557.1"/>
    </source>
</evidence>
<protein>
    <recommendedName>
        <fullName evidence="6">Annexin</fullName>
    </recommendedName>
</protein>
<dbReference type="SUPFAM" id="SSF47874">
    <property type="entry name" value="Annexin"/>
    <property type="match status" value="1"/>
</dbReference>
<dbReference type="PRINTS" id="PR00196">
    <property type="entry name" value="ANNEXIN"/>
</dbReference>
<evidence type="ECO:0008006" key="6">
    <source>
        <dbReference type="Google" id="ProtNLM"/>
    </source>
</evidence>
<organism evidence="4 5">
    <name type="scientific">Ameiurus melas</name>
    <name type="common">Black bullhead</name>
    <name type="synonym">Silurus melas</name>
    <dbReference type="NCBI Taxonomy" id="219545"/>
    <lineage>
        <taxon>Eukaryota</taxon>
        <taxon>Metazoa</taxon>
        <taxon>Chordata</taxon>
        <taxon>Craniata</taxon>
        <taxon>Vertebrata</taxon>
        <taxon>Euteleostomi</taxon>
        <taxon>Actinopterygii</taxon>
        <taxon>Neopterygii</taxon>
        <taxon>Teleostei</taxon>
        <taxon>Ostariophysi</taxon>
        <taxon>Siluriformes</taxon>
        <taxon>Ictaluridae</taxon>
        <taxon>Ameiurus</taxon>
    </lineage>
</organism>
<proteinExistence type="inferred from homology"/>
<dbReference type="Proteomes" id="UP000593565">
    <property type="component" value="Unassembled WGS sequence"/>
</dbReference>
<dbReference type="GO" id="GO:0005509">
    <property type="term" value="F:calcium ion binding"/>
    <property type="evidence" value="ECO:0007669"/>
    <property type="project" value="InterPro"/>
</dbReference>
<dbReference type="PROSITE" id="PS51897">
    <property type="entry name" value="ANNEXIN_2"/>
    <property type="match status" value="2"/>
</dbReference>
<accession>A0A7J6BDD0</accession>